<evidence type="ECO:0000313" key="2">
    <source>
        <dbReference type="Proteomes" id="UP000692954"/>
    </source>
</evidence>
<sequence length="135" mass="16938">MSIKRCRHKFQKNRQYCKRIFQTCQRRCLILYQGQNNYKCSKNILEWPVKINFNNNHPNDKYIQFLKKLFIFRKRNIKLNYQPDLQMFWIGIIKIMKSNFYQNRRQVLQFKNCQIQLKILKKIIDWRMIFLKIII</sequence>
<protein>
    <submittedName>
        <fullName evidence="1">Uncharacterized protein</fullName>
    </submittedName>
</protein>
<organism evidence="1 2">
    <name type="scientific">Paramecium sonneborni</name>
    <dbReference type="NCBI Taxonomy" id="65129"/>
    <lineage>
        <taxon>Eukaryota</taxon>
        <taxon>Sar</taxon>
        <taxon>Alveolata</taxon>
        <taxon>Ciliophora</taxon>
        <taxon>Intramacronucleata</taxon>
        <taxon>Oligohymenophorea</taxon>
        <taxon>Peniculida</taxon>
        <taxon>Parameciidae</taxon>
        <taxon>Paramecium</taxon>
    </lineage>
</organism>
<reference evidence="1" key="1">
    <citation type="submission" date="2021-01" db="EMBL/GenBank/DDBJ databases">
        <authorList>
            <consortium name="Genoscope - CEA"/>
            <person name="William W."/>
        </authorList>
    </citation>
    <scope>NUCLEOTIDE SEQUENCE</scope>
</reference>
<proteinExistence type="predicted"/>
<dbReference type="AlphaFoldDB" id="A0A8S1RU07"/>
<dbReference type="EMBL" id="CAJJDN010000254">
    <property type="protein sequence ID" value="CAD8129974.1"/>
    <property type="molecule type" value="Genomic_DNA"/>
</dbReference>
<gene>
    <name evidence="1" type="ORF">PSON_ATCC_30995.1.T2540004</name>
</gene>
<dbReference type="Proteomes" id="UP000692954">
    <property type="component" value="Unassembled WGS sequence"/>
</dbReference>
<keyword evidence="2" id="KW-1185">Reference proteome</keyword>
<accession>A0A8S1RU07</accession>
<evidence type="ECO:0000313" key="1">
    <source>
        <dbReference type="EMBL" id="CAD8129974.1"/>
    </source>
</evidence>
<name>A0A8S1RU07_9CILI</name>
<comment type="caution">
    <text evidence="1">The sequence shown here is derived from an EMBL/GenBank/DDBJ whole genome shotgun (WGS) entry which is preliminary data.</text>
</comment>